<evidence type="ECO:0000313" key="1">
    <source>
        <dbReference type="EMBL" id="SCB28388.1"/>
    </source>
</evidence>
<accession>A0A1C3VL02</accession>
<sequence length="294" mass="32923">MESVLKILPANKALRLSNRTCLYCGAEPTTDSPHTVEHVIGRRFVPKGSLHQSWALIGKACAICNGEKAGLEDDISAITLQPNLGEQHSDPVLQAEAVRKSANSISRRTKKRVADSHEEDSVSGTIMSALDFTANFIMPPQLDQKRVHRLAEFHLQGFFYLMSYDESGGIGGFLPGPIGFAANANRPDWGNEHLRGFADQTKDWSLQLDCVCASGFFKIRMRRETEQSALWAFALEWNQMHRVVGYFGDLERAQGYFNALPPLKWKTLKPDTRYRQEIALASEEDTLFTVRPAP</sequence>
<dbReference type="Proteomes" id="UP000183174">
    <property type="component" value="Unassembled WGS sequence"/>
</dbReference>
<name>A0A1C3VL02_9BRAD</name>
<proteinExistence type="predicted"/>
<organism evidence="1 2">
    <name type="scientific">Bradyrhizobium yuanmingense</name>
    <dbReference type="NCBI Taxonomy" id="108015"/>
    <lineage>
        <taxon>Bacteria</taxon>
        <taxon>Pseudomonadati</taxon>
        <taxon>Pseudomonadota</taxon>
        <taxon>Alphaproteobacteria</taxon>
        <taxon>Hyphomicrobiales</taxon>
        <taxon>Nitrobacteraceae</taxon>
        <taxon>Bradyrhizobium</taxon>
    </lineage>
</organism>
<dbReference type="EMBL" id="FMAE01000004">
    <property type="protein sequence ID" value="SCB28388.1"/>
    <property type="molecule type" value="Genomic_DNA"/>
</dbReference>
<dbReference type="RefSeq" id="WP_074447851.1">
    <property type="nucleotide sequence ID" value="NZ_FMAE01000004.1"/>
</dbReference>
<protein>
    <recommendedName>
        <fullName evidence="3">HNH endonuclease</fullName>
    </recommendedName>
</protein>
<evidence type="ECO:0000313" key="2">
    <source>
        <dbReference type="Proteomes" id="UP000183174"/>
    </source>
</evidence>
<dbReference type="AlphaFoldDB" id="A0A1C3VL02"/>
<gene>
    <name evidence="1" type="ORF">GA0061099_1004149</name>
</gene>
<evidence type="ECO:0008006" key="3">
    <source>
        <dbReference type="Google" id="ProtNLM"/>
    </source>
</evidence>
<reference evidence="1 2" key="1">
    <citation type="submission" date="2016-08" db="EMBL/GenBank/DDBJ databases">
        <authorList>
            <person name="Seilhamer J.J."/>
        </authorList>
    </citation>
    <scope>NUCLEOTIDE SEQUENCE [LARGE SCALE GENOMIC DNA]</scope>
    <source>
        <strain evidence="1 2">CCBAU 10071</strain>
    </source>
</reference>